<dbReference type="InterPro" id="IPR050093">
    <property type="entry name" value="ABC_SmlMolc_Importer"/>
</dbReference>
<proteinExistence type="predicted"/>
<dbReference type="SUPFAM" id="SSF52540">
    <property type="entry name" value="P-loop containing nucleoside triphosphate hydrolases"/>
    <property type="match status" value="1"/>
</dbReference>
<dbReference type="InterPro" id="IPR013611">
    <property type="entry name" value="Transp-assoc_OB_typ2"/>
</dbReference>
<name>A0ABS9BG62_9BACT</name>
<keyword evidence="2" id="KW-0547">Nucleotide-binding</keyword>
<evidence type="ECO:0000313" key="5">
    <source>
        <dbReference type="EMBL" id="MCF1713651.1"/>
    </source>
</evidence>
<evidence type="ECO:0000256" key="1">
    <source>
        <dbReference type="ARBA" id="ARBA00022448"/>
    </source>
</evidence>
<dbReference type="InterPro" id="IPR003439">
    <property type="entry name" value="ABC_transporter-like_ATP-bd"/>
</dbReference>
<dbReference type="PANTHER" id="PTHR42781">
    <property type="entry name" value="SPERMIDINE/PUTRESCINE IMPORT ATP-BINDING PROTEIN POTA"/>
    <property type="match status" value="1"/>
</dbReference>
<reference evidence="5 6" key="1">
    <citation type="submission" date="2022-01" db="EMBL/GenBank/DDBJ databases">
        <title>Flavihumibacter sp. nov., isolated from sediment of a river.</title>
        <authorList>
            <person name="Liu H."/>
        </authorList>
    </citation>
    <scope>NUCLEOTIDE SEQUENCE [LARGE SCALE GENOMIC DNA]</scope>
    <source>
        <strain evidence="5 6">RY-1</strain>
    </source>
</reference>
<evidence type="ECO:0000259" key="4">
    <source>
        <dbReference type="PROSITE" id="PS50893"/>
    </source>
</evidence>
<feature type="domain" description="ABC transporter" evidence="4">
    <location>
        <begin position="6"/>
        <end position="233"/>
    </location>
</feature>
<dbReference type="Pfam" id="PF08402">
    <property type="entry name" value="TOBE_2"/>
    <property type="match status" value="1"/>
</dbReference>
<protein>
    <submittedName>
        <fullName evidence="5">ABC transporter ATP-binding protein</fullName>
    </submittedName>
</protein>
<dbReference type="RefSeq" id="WP_234864179.1">
    <property type="nucleotide sequence ID" value="NZ_JAKEVY010000001.1"/>
</dbReference>
<evidence type="ECO:0000256" key="2">
    <source>
        <dbReference type="ARBA" id="ARBA00022741"/>
    </source>
</evidence>
<evidence type="ECO:0000313" key="6">
    <source>
        <dbReference type="Proteomes" id="UP001200145"/>
    </source>
</evidence>
<comment type="caution">
    <text evidence="5">The sequence shown here is derived from an EMBL/GenBank/DDBJ whole genome shotgun (WGS) entry which is preliminary data.</text>
</comment>
<keyword evidence="6" id="KW-1185">Reference proteome</keyword>
<sequence length="318" mass="35879">MHKAILEVQEISVRIGDRMVLYPISLELRPGQKLAVAGETGSGKSTLLKAIAGLQNLKSGAVYLQGERVEEAWEKLIPGHRKIAYLSQHFELRNNYRVQEILNYAEKVTEQEAAEIYRLCQIDHLLNRKTDQLSGGERQRIAMARLLVGAPILFLLDEPFSNLDALHKQTMKQVMLDLGKAMQINWVLVSHDPGDWLSWADELLILREGRQLQKGNPASLFYAPEDEYTAGLLGTYSVLNASEWEQLSGERLEFPKIIRPAQLQLSTVNTAPLKGYVKETEFVGYGYLLTVELESGNRIKLFHQDACQPDSPVGVQLR</sequence>
<evidence type="ECO:0000256" key="3">
    <source>
        <dbReference type="ARBA" id="ARBA00022840"/>
    </source>
</evidence>
<dbReference type="Gene3D" id="3.40.50.300">
    <property type="entry name" value="P-loop containing nucleotide triphosphate hydrolases"/>
    <property type="match status" value="1"/>
</dbReference>
<dbReference type="SMART" id="SM00382">
    <property type="entry name" value="AAA"/>
    <property type="match status" value="1"/>
</dbReference>
<dbReference type="InterPro" id="IPR027417">
    <property type="entry name" value="P-loop_NTPase"/>
</dbReference>
<dbReference type="Proteomes" id="UP001200145">
    <property type="component" value="Unassembled WGS sequence"/>
</dbReference>
<dbReference type="InterPro" id="IPR017871">
    <property type="entry name" value="ABC_transporter-like_CS"/>
</dbReference>
<organism evidence="5 6">
    <name type="scientific">Flavihumibacter fluminis</name>
    <dbReference type="NCBI Taxonomy" id="2909236"/>
    <lineage>
        <taxon>Bacteria</taxon>
        <taxon>Pseudomonadati</taxon>
        <taxon>Bacteroidota</taxon>
        <taxon>Chitinophagia</taxon>
        <taxon>Chitinophagales</taxon>
        <taxon>Chitinophagaceae</taxon>
        <taxon>Flavihumibacter</taxon>
    </lineage>
</organism>
<dbReference type="InterPro" id="IPR003593">
    <property type="entry name" value="AAA+_ATPase"/>
</dbReference>
<keyword evidence="3 5" id="KW-0067">ATP-binding</keyword>
<dbReference type="EMBL" id="JAKEVY010000001">
    <property type="protein sequence ID" value="MCF1713651.1"/>
    <property type="molecule type" value="Genomic_DNA"/>
</dbReference>
<gene>
    <name evidence="5" type="ORF">L0U88_03285</name>
</gene>
<dbReference type="PANTHER" id="PTHR42781:SF4">
    <property type="entry name" value="SPERMIDINE_PUTRESCINE IMPORT ATP-BINDING PROTEIN POTA"/>
    <property type="match status" value="1"/>
</dbReference>
<dbReference type="Pfam" id="PF00005">
    <property type="entry name" value="ABC_tran"/>
    <property type="match status" value="1"/>
</dbReference>
<dbReference type="GO" id="GO:0005524">
    <property type="term" value="F:ATP binding"/>
    <property type="evidence" value="ECO:0007669"/>
    <property type="project" value="UniProtKB-KW"/>
</dbReference>
<keyword evidence="1" id="KW-0813">Transport</keyword>
<dbReference type="PROSITE" id="PS00211">
    <property type="entry name" value="ABC_TRANSPORTER_1"/>
    <property type="match status" value="1"/>
</dbReference>
<dbReference type="PROSITE" id="PS50893">
    <property type="entry name" value="ABC_TRANSPORTER_2"/>
    <property type="match status" value="1"/>
</dbReference>
<accession>A0ABS9BG62</accession>